<sequence>MYHDETDVTIRGLGIDYAFTRTYNSAPNTPDTIGRPLGFGWTHSYNMRLIANDYGEHPNFDASEAPENANGATSSITYVDERGGEINYLVDDQNGIWAITPPQGYFDTLTLDTPAAGRHTLVFGNGIRYIFDAQGADIKAPGTKARLSIIRDPYGNQLDLQYDPNGNLIAIRDNAGVSGRDGLTLAYDANGRITELGDWTGRVWTYRYDAFGNLTHMTGPDSLVSRAYTYHPDTHLLDTIAKPEIRDGKAVAMTFSYYRDNKAFDYVDALGHAETLDYDLYRRRTRVTDPRGGVREYSYDNNGALIKLREPDGSVLAFENTIEGLRYGKTDGTGYTTRYSYRADRGIGEALSDTGGRVTLERDPLGATIEYDYGVHNQPTRIRDKNGNDRHITYYANSDDATGALAGKRQNIQATLDGTPVTLETWSWNANGAPRRRIRYLDVAGIRKRFTDYTYDANDLDLPLVPKLQLGNCLPGS</sequence>
<dbReference type="Pfam" id="PF05593">
    <property type="entry name" value="RHS_repeat"/>
    <property type="match status" value="2"/>
</dbReference>
<reference evidence="2" key="1">
    <citation type="submission" date="2019-02" db="EMBL/GenBank/DDBJ databases">
        <authorList>
            <person name="Gruber-Vodicka R. H."/>
            <person name="Seah K. B. B."/>
        </authorList>
    </citation>
    <scope>NUCLEOTIDE SEQUENCE</scope>
    <source>
        <strain evidence="2">BECK_S127</strain>
    </source>
</reference>
<protein>
    <submittedName>
        <fullName evidence="2">YD repeat-containing protein</fullName>
    </submittedName>
</protein>
<dbReference type="Pfam" id="PF20148">
    <property type="entry name" value="DUF6531"/>
    <property type="match status" value="1"/>
</dbReference>
<evidence type="ECO:0000313" key="2">
    <source>
        <dbReference type="EMBL" id="VFK79234.1"/>
    </source>
</evidence>
<dbReference type="EMBL" id="CAADHB010000041">
    <property type="protein sequence ID" value="VFK79234.1"/>
    <property type="molecule type" value="Genomic_DNA"/>
</dbReference>
<evidence type="ECO:0000259" key="1">
    <source>
        <dbReference type="Pfam" id="PF20148"/>
    </source>
</evidence>
<proteinExistence type="predicted"/>
<dbReference type="Gene3D" id="2.180.10.10">
    <property type="entry name" value="RHS repeat-associated core"/>
    <property type="match status" value="1"/>
</dbReference>
<feature type="domain" description="DUF6531" evidence="1">
    <location>
        <begin position="1"/>
        <end position="52"/>
    </location>
</feature>
<accession>A0A451BLU5</accession>
<dbReference type="NCBIfam" id="TIGR01643">
    <property type="entry name" value="YD_repeat_2x"/>
    <property type="match status" value="2"/>
</dbReference>
<name>A0A451BLU5_9GAMM</name>
<dbReference type="PANTHER" id="PTHR32305">
    <property type="match status" value="1"/>
</dbReference>
<dbReference type="InterPro" id="IPR050708">
    <property type="entry name" value="T6SS_VgrG/RHS"/>
</dbReference>
<dbReference type="PANTHER" id="PTHR32305:SF15">
    <property type="entry name" value="PROTEIN RHSA-RELATED"/>
    <property type="match status" value="1"/>
</dbReference>
<dbReference type="InterPro" id="IPR006530">
    <property type="entry name" value="YD"/>
</dbReference>
<dbReference type="InterPro" id="IPR031325">
    <property type="entry name" value="RHS_repeat"/>
</dbReference>
<dbReference type="AlphaFoldDB" id="A0A451BLU5"/>
<dbReference type="InterPro" id="IPR045351">
    <property type="entry name" value="DUF6531"/>
</dbReference>
<organism evidence="2">
    <name type="scientific">Candidatus Kentrum sp. SD</name>
    <dbReference type="NCBI Taxonomy" id="2126332"/>
    <lineage>
        <taxon>Bacteria</taxon>
        <taxon>Pseudomonadati</taxon>
        <taxon>Pseudomonadota</taxon>
        <taxon>Gammaproteobacteria</taxon>
        <taxon>Candidatus Kentrum</taxon>
    </lineage>
</organism>
<gene>
    <name evidence="2" type="ORF">BECKSD772D_GA0070982_104114</name>
</gene>